<evidence type="ECO:0000313" key="1">
    <source>
        <dbReference type="EMBL" id="QLH64549.1"/>
    </source>
</evidence>
<sequence length="169" mass="19608">MTLQLTSKTGITFDIIKATDRYFLMTTSRSERVFTLYHRCTVSLAEDKFPCYEDGSHVRSFGLIGGTQIRRAWDTVMSKMTCFNVRILEYVGDMEFSSTRICFAPSLKALWDKLEEEMVDYRGRGEYLSDSDRWDYGETIAKIDDVSPVDRDVAKLAIQHQITSLWLWV</sequence>
<protein>
    <submittedName>
        <fullName evidence="1">Uncharacterized protein</fullName>
    </submittedName>
</protein>
<reference evidence="1 2" key="1">
    <citation type="journal article" date="2014" name="Genome Announc.">
        <title>Whole-Genome Sequence of Serratia symbiotica Strain CWBI-2.3T, a Free-Living Symbiont of the Black Bean Aphid Aphis fabae.</title>
        <authorList>
            <person name="Foray V."/>
            <person name="Grigorescu A.S."/>
            <person name="Sabri A."/>
            <person name="Haubruge E."/>
            <person name="Lognay G."/>
            <person name="Francis F."/>
            <person name="Fauconnier M.L."/>
            <person name="Hance T."/>
            <person name="Thonart P."/>
        </authorList>
    </citation>
    <scope>NUCLEOTIDE SEQUENCE [LARGE SCALE GENOMIC DNA]</scope>
    <source>
        <strain evidence="1">CWBI-2.3</strain>
        <plasmid evidence="1 2">pSsAf2.3-2</plasmid>
    </source>
</reference>
<name>A0A068Z7R4_9GAMM</name>
<keyword evidence="1" id="KW-0614">Plasmid</keyword>
<gene>
    <name evidence="1" type="ORF">SYMBAF_17165</name>
</gene>
<dbReference type="GeneID" id="93738205"/>
<dbReference type="AlphaFoldDB" id="A0A068Z7R4"/>
<dbReference type="Proteomes" id="UP000042738">
    <property type="component" value="Plasmid pSsAf2.3-2"/>
</dbReference>
<geneLocation type="plasmid" evidence="1 2">
    <name>pSsAf2.3-2</name>
</geneLocation>
<evidence type="ECO:0000313" key="2">
    <source>
        <dbReference type="Proteomes" id="UP000042738"/>
    </source>
</evidence>
<dbReference type="RefSeq" id="WP_040264790.1">
    <property type="nucleotide sequence ID" value="NZ_CP050857.1"/>
</dbReference>
<proteinExistence type="predicted"/>
<dbReference type="EMBL" id="CP050857">
    <property type="protein sequence ID" value="QLH64549.1"/>
    <property type="molecule type" value="Genomic_DNA"/>
</dbReference>
<accession>A0A068Z7R4</accession>
<organism evidence="1 2">
    <name type="scientific">Serratia symbiotica</name>
    <dbReference type="NCBI Taxonomy" id="138074"/>
    <lineage>
        <taxon>Bacteria</taxon>
        <taxon>Pseudomonadati</taxon>
        <taxon>Pseudomonadota</taxon>
        <taxon>Gammaproteobacteria</taxon>
        <taxon>Enterobacterales</taxon>
        <taxon>Yersiniaceae</taxon>
        <taxon>Serratia</taxon>
    </lineage>
</organism>